<sequence length="122" mass="14427">MDYTHDWVNLLLAFQLAYSTSAHLVTGKTPSILEEGWKPFLPVDYLKRNLRSVHTTVKDFQKECGKQHVKILNNVWWKQKYAINRDMTRVTKTLTSGKETKSLSQHETSKIWKVLRKWETHL</sequence>
<proteinExistence type="predicted"/>
<gene>
    <name evidence="2" type="ORF">O181_005054</name>
</gene>
<name>A0A9Q3GFI1_9BASI</name>
<feature type="signal peptide" evidence="1">
    <location>
        <begin position="1"/>
        <end position="22"/>
    </location>
</feature>
<evidence type="ECO:0000256" key="1">
    <source>
        <dbReference type="SAM" id="SignalP"/>
    </source>
</evidence>
<keyword evidence="1" id="KW-0732">Signal</keyword>
<protein>
    <submittedName>
        <fullName evidence="2">Uncharacterized protein</fullName>
    </submittedName>
</protein>
<comment type="caution">
    <text evidence="2">The sequence shown here is derived from an EMBL/GenBank/DDBJ whole genome shotgun (WGS) entry which is preliminary data.</text>
</comment>
<evidence type="ECO:0000313" key="3">
    <source>
        <dbReference type="Proteomes" id="UP000765509"/>
    </source>
</evidence>
<dbReference type="AlphaFoldDB" id="A0A9Q3GFI1"/>
<accession>A0A9Q3GFI1</accession>
<dbReference type="EMBL" id="AVOT02001015">
    <property type="protein sequence ID" value="MBW0465339.1"/>
    <property type="molecule type" value="Genomic_DNA"/>
</dbReference>
<evidence type="ECO:0000313" key="2">
    <source>
        <dbReference type="EMBL" id="MBW0465339.1"/>
    </source>
</evidence>
<organism evidence="2 3">
    <name type="scientific">Austropuccinia psidii MF-1</name>
    <dbReference type="NCBI Taxonomy" id="1389203"/>
    <lineage>
        <taxon>Eukaryota</taxon>
        <taxon>Fungi</taxon>
        <taxon>Dikarya</taxon>
        <taxon>Basidiomycota</taxon>
        <taxon>Pucciniomycotina</taxon>
        <taxon>Pucciniomycetes</taxon>
        <taxon>Pucciniales</taxon>
        <taxon>Sphaerophragmiaceae</taxon>
        <taxon>Austropuccinia</taxon>
    </lineage>
</organism>
<dbReference type="Proteomes" id="UP000765509">
    <property type="component" value="Unassembled WGS sequence"/>
</dbReference>
<keyword evidence="3" id="KW-1185">Reference proteome</keyword>
<reference evidence="2" key="1">
    <citation type="submission" date="2021-03" db="EMBL/GenBank/DDBJ databases">
        <title>Draft genome sequence of rust myrtle Austropuccinia psidii MF-1, a brazilian biotype.</title>
        <authorList>
            <person name="Quecine M.C."/>
            <person name="Pachon D.M.R."/>
            <person name="Bonatelli M.L."/>
            <person name="Correr F.H."/>
            <person name="Franceschini L.M."/>
            <person name="Leite T.F."/>
            <person name="Margarido G.R.A."/>
            <person name="Almeida C.A."/>
            <person name="Ferrarezi J.A."/>
            <person name="Labate C.A."/>
        </authorList>
    </citation>
    <scope>NUCLEOTIDE SEQUENCE</scope>
    <source>
        <strain evidence="2">MF-1</strain>
    </source>
</reference>
<feature type="chain" id="PRO_5040162492" evidence="1">
    <location>
        <begin position="23"/>
        <end position="122"/>
    </location>
</feature>